<evidence type="ECO:0000313" key="4">
    <source>
        <dbReference type="EMBL" id="MCY6371732.1"/>
    </source>
</evidence>
<comment type="caution">
    <text evidence="4">The sequence shown here is derived from an EMBL/GenBank/DDBJ whole genome shotgun (WGS) entry which is preliminary data.</text>
</comment>
<evidence type="ECO:0000256" key="2">
    <source>
        <dbReference type="PROSITE-ProRule" id="PRU00504"/>
    </source>
</evidence>
<dbReference type="Gene3D" id="2.120.10.30">
    <property type="entry name" value="TolB, C-terminal domain"/>
    <property type="match status" value="3"/>
</dbReference>
<evidence type="ECO:0000259" key="3">
    <source>
        <dbReference type="Pfam" id="PF25021"/>
    </source>
</evidence>
<dbReference type="InterPro" id="IPR001258">
    <property type="entry name" value="NHL_repeat"/>
</dbReference>
<dbReference type="Pfam" id="PF25021">
    <property type="entry name" value="TEN_NHL"/>
    <property type="match status" value="1"/>
</dbReference>
<evidence type="ECO:0000256" key="1">
    <source>
        <dbReference type="ARBA" id="ARBA00022737"/>
    </source>
</evidence>
<evidence type="ECO:0000313" key="5">
    <source>
        <dbReference type="Proteomes" id="UP001079657"/>
    </source>
</evidence>
<dbReference type="Pfam" id="PF01436">
    <property type="entry name" value="NHL"/>
    <property type="match status" value="4"/>
</dbReference>
<dbReference type="InterPro" id="IPR011042">
    <property type="entry name" value="6-blade_b-propeller_TolB-like"/>
</dbReference>
<organism evidence="4 5">
    <name type="scientific">Clostridium ganghwense</name>
    <dbReference type="NCBI Taxonomy" id="312089"/>
    <lineage>
        <taxon>Bacteria</taxon>
        <taxon>Bacillati</taxon>
        <taxon>Bacillota</taxon>
        <taxon>Clostridia</taxon>
        <taxon>Eubacteriales</taxon>
        <taxon>Clostridiaceae</taxon>
        <taxon>Clostridium</taxon>
    </lineage>
</organism>
<proteinExistence type="predicted"/>
<accession>A0ABT4CRP3</accession>
<dbReference type="EMBL" id="JAPQES010000005">
    <property type="protein sequence ID" value="MCY6371732.1"/>
    <property type="molecule type" value="Genomic_DNA"/>
</dbReference>
<feature type="domain" description="Teneurin NHL" evidence="3">
    <location>
        <begin position="172"/>
        <end position="221"/>
    </location>
</feature>
<name>A0ABT4CRP3_9CLOT</name>
<sequence length="378" mass="41841">MRRKKISFLVCTVLIFFLILLGRQAFISKKTTEISLKENSSSIYKVYCGNGKMGHKDGNRLEAEFLFNYGIALDKAGNLLVADSYNNRIRKISNDKVTTLAGYSDKKDRFNFPLGEFIDGDVDKAKFNKPRDLAVDKEGNLYISDSGNNVIRTIIKGQVYTFVGTGKEGYKDGKAQEAQFALPSGIAVDDKKNIYIADTLNHVIRRISPKGVVSTFAGVKSKDGGYKDGDLKEAMFNEPSDIVIDKDGAIYITDSGNQRIRKIHKGKVVTIAGSEKEIIKGTSYIKGGFANGQALQAKFNFPKGLCLDEQGNIYVADTFNHSIRVIKRDGAVSTLLGDGKSGMYNKERFNHPTAVLYKDGYLYVSDNKNNIIGKIKVK</sequence>
<dbReference type="SUPFAM" id="SSF101898">
    <property type="entry name" value="NHL repeat"/>
    <property type="match status" value="1"/>
</dbReference>
<feature type="repeat" description="NHL" evidence="2">
    <location>
        <begin position="236"/>
        <end position="266"/>
    </location>
</feature>
<dbReference type="Proteomes" id="UP001079657">
    <property type="component" value="Unassembled WGS sequence"/>
</dbReference>
<dbReference type="PANTHER" id="PTHR13833:SF71">
    <property type="entry name" value="NHL DOMAIN-CONTAINING PROTEIN"/>
    <property type="match status" value="1"/>
</dbReference>
<dbReference type="InterPro" id="IPR056822">
    <property type="entry name" value="TEN_NHL"/>
</dbReference>
<dbReference type="PANTHER" id="PTHR13833">
    <property type="match status" value="1"/>
</dbReference>
<reference evidence="4" key="1">
    <citation type="submission" date="2022-12" db="EMBL/GenBank/DDBJ databases">
        <authorList>
            <person name="Wang J."/>
        </authorList>
    </citation>
    <scope>NUCLEOTIDE SEQUENCE</scope>
    <source>
        <strain evidence="4">HY-42-06</strain>
    </source>
</reference>
<feature type="repeat" description="NHL" evidence="2">
    <location>
        <begin position="299"/>
        <end position="329"/>
    </location>
</feature>
<keyword evidence="1" id="KW-0677">Repeat</keyword>
<dbReference type="PROSITE" id="PS51125">
    <property type="entry name" value="NHL"/>
    <property type="match status" value="2"/>
</dbReference>
<protein>
    <recommendedName>
        <fullName evidence="3">Teneurin NHL domain-containing protein</fullName>
    </recommendedName>
</protein>
<gene>
    <name evidence="4" type="ORF">OXH55_13885</name>
</gene>
<keyword evidence="5" id="KW-1185">Reference proteome</keyword>
<dbReference type="RefSeq" id="WP_268050614.1">
    <property type="nucleotide sequence ID" value="NZ_JAPQES010000005.1"/>
</dbReference>